<protein>
    <submittedName>
        <fullName evidence="2">Uncharacterized protein</fullName>
    </submittedName>
</protein>
<organism evidence="2 3">
    <name type="scientific">Venturia nashicola</name>
    <dbReference type="NCBI Taxonomy" id="86259"/>
    <lineage>
        <taxon>Eukaryota</taxon>
        <taxon>Fungi</taxon>
        <taxon>Dikarya</taxon>
        <taxon>Ascomycota</taxon>
        <taxon>Pezizomycotina</taxon>
        <taxon>Dothideomycetes</taxon>
        <taxon>Pleosporomycetidae</taxon>
        <taxon>Venturiales</taxon>
        <taxon>Venturiaceae</taxon>
        <taxon>Venturia</taxon>
    </lineage>
</organism>
<feature type="transmembrane region" description="Helical" evidence="1">
    <location>
        <begin position="123"/>
        <end position="143"/>
    </location>
</feature>
<proteinExistence type="predicted"/>
<dbReference type="AlphaFoldDB" id="A0A4Z1PF74"/>
<keyword evidence="3" id="KW-1185">Reference proteome</keyword>
<evidence type="ECO:0000256" key="1">
    <source>
        <dbReference type="SAM" id="Phobius"/>
    </source>
</evidence>
<name>A0A4Z1PF74_9PEZI</name>
<reference evidence="2 3" key="1">
    <citation type="submission" date="2019-04" db="EMBL/GenBank/DDBJ databases">
        <title>High contiguity whole genome sequence and gene annotation resource for two Venturia nashicola isolates.</title>
        <authorList>
            <person name="Prokchorchik M."/>
            <person name="Won K."/>
            <person name="Lee Y."/>
            <person name="Choi E.D."/>
            <person name="Segonzac C."/>
            <person name="Sohn K.H."/>
        </authorList>
    </citation>
    <scope>NUCLEOTIDE SEQUENCE [LARGE SCALE GENOMIC DNA]</scope>
    <source>
        <strain evidence="2 3">PRI2</strain>
    </source>
</reference>
<feature type="transmembrane region" description="Helical" evidence="1">
    <location>
        <begin position="155"/>
        <end position="179"/>
    </location>
</feature>
<gene>
    <name evidence="2" type="ORF">E6O75_ATG02361</name>
</gene>
<dbReference type="EMBL" id="SNSC02000005">
    <property type="protein sequence ID" value="TID23996.1"/>
    <property type="molecule type" value="Genomic_DNA"/>
</dbReference>
<keyword evidence="1" id="KW-0472">Membrane</keyword>
<evidence type="ECO:0000313" key="3">
    <source>
        <dbReference type="Proteomes" id="UP000298493"/>
    </source>
</evidence>
<accession>A0A4Z1PF74</accession>
<keyword evidence="1" id="KW-0812">Transmembrane</keyword>
<evidence type="ECO:0000313" key="2">
    <source>
        <dbReference type="EMBL" id="TID23996.1"/>
    </source>
</evidence>
<sequence length="213" mass="23665">MSPLCSSLYIAVKMSPLCSSLSFRLSTSLKKKLYHPFLKFGRLISPSPTRLDGSDSSVVRDFTRDVGEGFIAILLSSLALNWAFRHDTPSFIALSICWQIAVRPRIIQTFGNISHINDLDTDTLAFLFLSFQVALVICLQILVRVRLGQILGNGAFVVDFIVTVLAINAGDITVLGILFPLHRFPFLTQALVLQLQRFDCAMLLTNVISKCED</sequence>
<dbReference type="Proteomes" id="UP000298493">
    <property type="component" value="Unassembled WGS sequence"/>
</dbReference>
<comment type="caution">
    <text evidence="2">The sequence shown here is derived from an EMBL/GenBank/DDBJ whole genome shotgun (WGS) entry which is preliminary data.</text>
</comment>
<keyword evidence="1" id="KW-1133">Transmembrane helix</keyword>